<comment type="similarity">
    <text evidence="7">Belongs to the transcriptional regulatory Rex family.</text>
</comment>
<dbReference type="PANTHER" id="PTHR35786">
    <property type="entry name" value="REDOX-SENSING TRANSCRIPTIONAL REPRESSOR REX"/>
    <property type="match status" value="1"/>
</dbReference>
<dbReference type="GO" id="GO:0045892">
    <property type="term" value="P:negative regulation of DNA-templated transcription"/>
    <property type="evidence" value="ECO:0007669"/>
    <property type="project" value="InterPro"/>
</dbReference>
<reference evidence="9" key="2">
    <citation type="journal article" date="2021" name="PeerJ">
        <title>Extensive microbial diversity within the chicken gut microbiome revealed by metagenomics and culture.</title>
        <authorList>
            <person name="Gilroy R."/>
            <person name="Ravi A."/>
            <person name="Getino M."/>
            <person name="Pursley I."/>
            <person name="Horton D.L."/>
            <person name="Alikhan N.F."/>
            <person name="Baker D."/>
            <person name="Gharbi K."/>
            <person name="Hall N."/>
            <person name="Watson M."/>
            <person name="Adriaenssens E.M."/>
            <person name="Foster-Nyarko E."/>
            <person name="Jarju S."/>
            <person name="Secka A."/>
            <person name="Antonio M."/>
            <person name="Oren A."/>
            <person name="Chaudhuri R.R."/>
            <person name="La Ragione R."/>
            <person name="Hildebrand F."/>
            <person name="Pallen M.J."/>
        </authorList>
    </citation>
    <scope>NUCLEOTIDE SEQUENCE</scope>
    <source>
        <strain evidence="9">23406</strain>
    </source>
</reference>
<dbReference type="SMART" id="SM00881">
    <property type="entry name" value="CoA_binding"/>
    <property type="match status" value="1"/>
</dbReference>
<keyword evidence="5 7" id="KW-0238">DNA-binding</keyword>
<dbReference type="GO" id="GO:0003700">
    <property type="term" value="F:DNA-binding transcription factor activity"/>
    <property type="evidence" value="ECO:0007669"/>
    <property type="project" value="UniProtKB-UniRule"/>
</dbReference>
<dbReference type="GO" id="GO:0005737">
    <property type="term" value="C:cytoplasm"/>
    <property type="evidence" value="ECO:0007669"/>
    <property type="project" value="UniProtKB-SubCell"/>
</dbReference>
<proteinExistence type="inferred from homology"/>
<dbReference type="PANTHER" id="PTHR35786:SF1">
    <property type="entry name" value="REDOX-SENSING TRANSCRIPTIONAL REPRESSOR REX 1"/>
    <property type="match status" value="1"/>
</dbReference>
<dbReference type="GO" id="GO:0051775">
    <property type="term" value="P:response to redox state"/>
    <property type="evidence" value="ECO:0007669"/>
    <property type="project" value="InterPro"/>
</dbReference>
<dbReference type="Pfam" id="PF02629">
    <property type="entry name" value="CoA_binding"/>
    <property type="match status" value="1"/>
</dbReference>
<dbReference type="InterPro" id="IPR009718">
    <property type="entry name" value="Rex_DNA-bd_C_dom"/>
</dbReference>
<comment type="subunit">
    <text evidence="7">Homodimer.</text>
</comment>
<dbReference type="NCBIfam" id="NF003994">
    <property type="entry name" value="PRK05472.2-3"/>
    <property type="match status" value="1"/>
</dbReference>
<dbReference type="GO" id="GO:0003677">
    <property type="term" value="F:DNA binding"/>
    <property type="evidence" value="ECO:0007669"/>
    <property type="project" value="UniProtKB-UniRule"/>
</dbReference>
<evidence type="ECO:0000313" key="9">
    <source>
        <dbReference type="EMBL" id="HIU99578.1"/>
    </source>
</evidence>
<sequence length="217" mass="23475">MIPQIKNVTIPQAALQRLPNYLKFLRLREAAGDRYVSSTVIAEGMHLNPVQVRKDIAMISSASGKPKTGFVLVDLIRDLEKTLGYTNASDAVLVGVGSLGKAFLTYTGFHHYGLNIAAAFDTDPAKIGTEIGGKPVYSVDRLEEIVTRDKIRLGIISVPKAMAQSVADRMVASGIKGIWNFAPTHLSLPQDIVVQNEDLAASLAFISIKVSQSLTQK</sequence>
<name>A0A9D1NAM1_9FIRM</name>
<evidence type="ECO:0000256" key="1">
    <source>
        <dbReference type="ARBA" id="ARBA00022490"/>
    </source>
</evidence>
<dbReference type="Gene3D" id="3.40.50.720">
    <property type="entry name" value="NAD(P)-binding Rossmann-like Domain"/>
    <property type="match status" value="1"/>
</dbReference>
<keyword evidence="2 7" id="KW-0678">Repressor</keyword>
<organism evidence="9 10">
    <name type="scientific">Candidatus Stercoripulliclostridium merdipullorum</name>
    <dbReference type="NCBI Taxonomy" id="2840952"/>
    <lineage>
        <taxon>Bacteria</taxon>
        <taxon>Bacillati</taxon>
        <taxon>Bacillota</taxon>
        <taxon>Clostridia</taxon>
        <taxon>Eubacteriales</taxon>
        <taxon>Candidatus Stercoripulliclostridium</taxon>
    </lineage>
</organism>
<evidence type="ECO:0000256" key="4">
    <source>
        <dbReference type="ARBA" id="ARBA00023027"/>
    </source>
</evidence>
<comment type="caution">
    <text evidence="9">The sequence shown here is derived from an EMBL/GenBank/DDBJ whole genome shotgun (WGS) entry which is preliminary data.</text>
</comment>
<dbReference type="InterPro" id="IPR022876">
    <property type="entry name" value="Tscrpt_rep_Rex"/>
</dbReference>
<dbReference type="AlphaFoldDB" id="A0A9D1NAM1"/>
<dbReference type="InterPro" id="IPR036390">
    <property type="entry name" value="WH_DNA-bd_sf"/>
</dbReference>
<dbReference type="EMBL" id="DVOH01000007">
    <property type="protein sequence ID" value="HIU99578.1"/>
    <property type="molecule type" value="Genomic_DNA"/>
</dbReference>
<dbReference type="NCBIfam" id="NF003995">
    <property type="entry name" value="PRK05472.2-4"/>
    <property type="match status" value="1"/>
</dbReference>
<keyword evidence="1 7" id="KW-0963">Cytoplasm</keyword>
<comment type="function">
    <text evidence="7">Modulates transcription in response to changes in cellular NADH/NAD(+) redox state.</text>
</comment>
<feature type="binding site" evidence="7">
    <location>
        <begin position="95"/>
        <end position="100"/>
    </location>
    <ligand>
        <name>NAD(+)</name>
        <dbReference type="ChEBI" id="CHEBI:57540"/>
    </ligand>
</feature>
<gene>
    <name evidence="7" type="primary">rex</name>
    <name evidence="9" type="ORF">IAB14_00505</name>
</gene>
<dbReference type="Gene3D" id="1.10.10.10">
    <property type="entry name" value="Winged helix-like DNA-binding domain superfamily/Winged helix DNA-binding domain"/>
    <property type="match status" value="1"/>
</dbReference>
<reference evidence="9" key="1">
    <citation type="submission" date="2020-10" db="EMBL/GenBank/DDBJ databases">
        <authorList>
            <person name="Gilroy R."/>
        </authorList>
    </citation>
    <scope>NUCLEOTIDE SEQUENCE</scope>
    <source>
        <strain evidence="9">23406</strain>
    </source>
</reference>
<evidence type="ECO:0000256" key="5">
    <source>
        <dbReference type="ARBA" id="ARBA00023125"/>
    </source>
</evidence>
<feature type="DNA-binding region" description="H-T-H motif" evidence="7">
    <location>
        <begin position="20"/>
        <end position="59"/>
    </location>
</feature>
<evidence type="ECO:0000313" key="10">
    <source>
        <dbReference type="Proteomes" id="UP000886891"/>
    </source>
</evidence>
<keyword evidence="3 7" id="KW-0805">Transcription regulation</keyword>
<dbReference type="Proteomes" id="UP000886891">
    <property type="component" value="Unassembled WGS sequence"/>
</dbReference>
<dbReference type="SUPFAM" id="SSF46785">
    <property type="entry name" value="Winged helix' DNA-binding domain"/>
    <property type="match status" value="1"/>
</dbReference>
<keyword evidence="4 7" id="KW-0520">NAD</keyword>
<dbReference type="NCBIfam" id="NF003996">
    <property type="entry name" value="PRK05472.2-5"/>
    <property type="match status" value="1"/>
</dbReference>
<evidence type="ECO:0000256" key="3">
    <source>
        <dbReference type="ARBA" id="ARBA00023015"/>
    </source>
</evidence>
<evidence type="ECO:0000256" key="6">
    <source>
        <dbReference type="ARBA" id="ARBA00023163"/>
    </source>
</evidence>
<dbReference type="InterPro" id="IPR036388">
    <property type="entry name" value="WH-like_DNA-bd_sf"/>
</dbReference>
<dbReference type="HAMAP" id="MF_01131">
    <property type="entry name" value="Rex"/>
    <property type="match status" value="1"/>
</dbReference>
<keyword evidence="6 7" id="KW-0804">Transcription</keyword>
<dbReference type="Pfam" id="PF06971">
    <property type="entry name" value="Put_DNA-bind_N"/>
    <property type="match status" value="1"/>
</dbReference>
<protein>
    <recommendedName>
        <fullName evidence="7">Redox-sensing transcriptional repressor Rex</fullName>
    </recommendedName>
</protein>
<accession>A0A9D1NAM1</accession>
<evidence type="ECO:0000259" key="8">
    <source>
        <dbReference type="SMART" id="SM00881"/>
    </source>
</evidence>
<evidence type="ECO:0000256" key="7">
    <source>
        <dbReference type="HAMAP-Rule" id="MF_01131"/>
    </source>
</evidence>
<dbReference type="InterPro" id="IPR003781">
    <property type="entry name" value="CoA-bd"/>
</dbReference>
<evidence type="ECO:0000256" key="2">
    <source>
        <dbReference type="ARBA" id="ARBA00022491"/>
    </source>
</evidence>
<dbReference type="SUPFAM" id="SSF51735">
    <property type="entry name" value="NAD(P)-binding Rossmann-fold domains"/>
    <property type="match status" value="1"/>
</dbReference>
<feature type="domain" description="CoA-binding" evidence="8">
    <location>
        <begin position="85"/>
        <end position="185"/>
    </location>
</feature>
<dbReference type="InterPro" id="IPR036291">
    <property type="entry name" value="NAD(P)-bd_dom_sf"/>
</dbReference>
<comment type="subcellular location">
    <subcellularLocation>
        <location evidence="7">Cytoplasm</location>
    </subcellularLocation>
</comment>